<organism evidence="2 3">
    <name type="scientific">Clostridium vincentii</name>
    <dbReference type="NCBI Taxonomy" id="52704"/>
    <lineage>
        <taxon>Bacteria</taxon>
        <taxon>Bacillati</taxon>
        <taxon>Bacillota</taxon>
        <taxon>Clostridia</taxon>
        <taxon>Eubacteriales</taxon>
        <taxon>Clostridiaceae</taxon>
        <taxon>Clostridium</taxon>
    </lineage>
</organism>
<evidence type="ECO:0008006" key="4">
    <source>
        <dbReference type="Google" id="ProtNLM"/>
    </source>
</evidence>
<name>A0A2T0B7Z4_9CLOT</name>
<proteinExistence type="predicted"/>
<dbReference type="AlphaFoldDB" id="A0A2T0B7Z4"/>
<dbReference type="PANTHER" id="PTHR30006:SF2">
    <property type="entry name" value="ABC TRANSPORTER SUBSTRATE-BINDING PROTEIN"/>
    <property type="match status" value="1"/>
</dbReference>
<reference evidence="2 3" key="1">
    <citation type="submission" date="2018-03" db="EMBL/GenBank/DDBJ databases">
        <title>Genome sequence of Clostridium vincentii DSM 10228.</title>
        <authorList>
            <person name="Poehlein A."/>
            <person name="Daniel R."/>
        </authorList>
    </citation>
    <scope>NUCLEOTIDE SEQUENCE [LARGE SCALE GENOMIC DNA]</scope>
    <source>
        <strain evidence="2 3">DSM 10228</strain>
    </source>
</reference>
<dbReference type="Proteomes" id="UP000239471">
    <property type="component" value="Unassembled WGS sequence"/>
</dbReference>
<dbReference type="RefSeq" id="WP_170065700.1">
    <property type="nucleotide sequence ID" value="NZ_PVXQ01000050.1"/>
</dbReference>
<evidence type="ECO:0000256" key="1">
    <source>
        <dbReference type="ARBA" id="ARBA00022729"/>
    </source>
</evidence>
<accession>A0A2T0B7Z4</accession>
<evidence type="ECO:0000313" key="3">
    <source>
        <dbReference type="Proteomes" id="UP000239471"/>
    </source>
</evidence>
<sequence>MKKFPEMKLVPDEMREKLDFLGYIYCPVKEVFSDKIKEFIELKKDKDEKDKDEEDIKAVVPMGGCGKDEFFNVNKIKDINKFPSVITGAGFSEFFEEEFTNRFIDRGCFEDLGYISNLNTTYKDLDLKDPKGCYNIYSSFPYVLLVDERKLKNRPIPLSWEDLLDEKYVKSIAIGHTEEDINEVVLLYTYKNFGEEGVKALARNINTPMGTIEMAQATGANQQSENAIYILPYFFAKAAPKKDYLKIIWPEEGALLCPLYVMVKKDRENYLDELISYLYSEDLGQSIANKYFPHVNKNVDNKIPNDGKLQWLGWDYIHEKNIITRVREIEEIFYEEYKKRSDLNEKT</sequence>
<dbReference type="Gene3D" id="3.40.190.10">
    <property type="entry name" value="Periplasmic binding protein-like II"/>
    <property type="match status" value="2"/>
</dbReference>
<keyword evidence="3" id="KW-1185">Reference proteome</keyword>
<dbReference type="Pfam" id="PF13343">
    <property type="entry name" value="SBP_bac_6"/>
    <property type="match status" value="1"/>
</dbReference>
<evidence type="ECO:0000313" key="2">
    <source>
        <dbReference type="EMBL" id="PRR80004.1"/>
    </source>
</evidence>
<dbReference type="SUPFAM" id="SSF53850">
    <property type="entry name" value="Periplasmic binding protein-like II"/>
    <property type="match status" value="1"/>
</dbReference>
<gene>
    <name evidence="2" type="ORF">CLVI_31430</name>
</gene>
<dbReference type="EMBL" id="PVXQ01000050">
    <property type="protein sequence ID" value="PRR80004.1"/>
    <property type="molecule type" value="Genomic_DNA"/>
</dbReference>
<protein>
    <recommendedName>
        <fullName evidence="4">ABC transporter substrate-binding protein</fullName>
    </recommendedName>
</protein>
<comment type="caution">
    <text evidence="2">The sequence shown here is derived from an EMBL/GenBank/DDBJ whole genome shotgun (WGS) entry which is preliminary data.</text>
</comment>
<keyword evidence="1" id="KW-0732">Signal</keyword>
<dbReference type="PANTHER" id="PTHR30006">
    <property type="entry name" value="THIAMINE-BINDING PERIPLASMIC PROTEIN-RELATED"/>
    <property type="match status" value="1"/>
</dbReference>